<dbReference type="Proteomes" id="UP000195139">
    <property type="component" value="Unassembled WGS sequence"/>
</dbReference>
<keyword evidence="3" id="KW-1185">Reference proteome</keyword>
<evidence type="ECO:0000313" key="3">
    <source>
        <dbReference type="Proteomes" id="UP000195139"/>
    </source>
</evidence>
<dbReference type="AlphaFoldDB" id="A0A242CEK9"/>
<protein>
    <submittedName>
        <fullName evidence="2">Uncharacterized protein</fullName>
    </submittedName>
</protein>
<name>A0A242CEK9_9ENTE</name>
<dbReference type="OrthoDB" id="2973331at2"/>
<reference evidence="2" key="1">
    <citation type="submission" date="2017-05" db="EMBL/GenBank/DDBJ databases">
        <title>The Genome Sequence of Enterococcus sp. 4G2_DIV0659.</title>
        <authorList>
            <consortium name="The Broad Institute Genomics Platform"/>
            <consortium name="The Broad Institute Genomic Center for Infectious Diseases"/>
            <person name="Earl A."/>
            <person name="Manson A."/>
            <person name="Schwartman J."/>
            <person name="Gilmore M."/>
            <person name="Abouelleil A."/>
            <person name="Cao P."/>
            <person name="Chapman S."/>
            <person name="Cusick C."/>
            <person name="Shea T."/>
            <person name="Young S."/>
            <person name="Neafsey D."/>
            <person name="Nusbaum C."/>
            <person name="Birren B."/>
        </authorList>
    </citation>
    <scope>NUCLEOTIDE SEQUENCE [LARGE SCALE GENOMIC DNA]</scope>
    <source>
        <strain evidence="2">4G2_DIV0659</strain>
    </source>
</reference>
<sequence length="107" mass="13003">MYNQIERIYELTNSTILTPYNLLENIKLNNYSEINYYKEEQNIICRMTSLEDNEEVNYFYVFDKKDNLLTAKILYGTEELEIFNRSKELNSLIEHHKKQHIQNKKIC</sequence>
<accession>A0A242CEK9</accession>
<evidence type="ECO:0000313" key="2">
    <source>
        <dbReference type="EMBL" id="OTO08599.1"/>
    </source>
</evidence>
<dbReference type="EMBL" id="NGLE02000001">
    <property type="protein sequence ID" value="MEI5994121.1"/>
    <property type="molecule type" value="Genomic_DNA"/>
</dbReference>
<evidence type="ECO:0000313" key="1">
    <source>
        <dbReference type="EMBL" id="MEI5994121.1"/>
    </source>
</evidence>
<proteinExistence type="predicted"/>
<dbReference type="EMBL" id="NGLE01000002">
    <property type="protein sequence ID" value="OTO08599.1"/>
    <property type="molecule type" value="Genomic_DNA"/>
</dbReference>
<comment type="caution">
    <text evidence="2">The sequence shown here is derived from an EMBL/GenBank/DDBJ whole genome shotgun (WGS) entry which is preliminary data.</text>
</comment>
<dbReference type="RefSeq" id="WP_086330533.1">
    <property type="nucleotide sequence ID" value="NZ_NGLE02000001.1"/>
</dbReference>
<gene>
    <name evidence="2" type="ORF">A5880_001599</name>
    <name evidence="1" type="ORF">A5880_001679</name>
</gene>
<organism evidence="2">
    <name type="scientific">Candidatus Enterococcus mansonii</name>
    <dbReference type="NCBI Taxonomy" id="1834181"/>
    <lineage>
        <taxon>Bacteria</taxon>
        <taxon>Bacillati</taxon>
        <taxon>Bacillota</taxon>
        <taxon>Bacilli</taxon>
        <taxon>Lactobacillales</taxon>
        <taxon>Enterococcaceae</taxon>
        <taxon>Enterococcus</taxon>
    </lineage>
</organism>
<reference evidence="1 3" key="2">
    <citation type="submission" date="2018-07" db="EMBL/GenBank/DDBJ databases">
        <title>The Genome Sequence of Enterococcus sp. DIV0659b.</title>
        <authorList>
            <consortium name="The Broad Institute Genomics Platform"/>
            <consortium name="The Broad Institute Genomic Center for Infectious Diseases"/>
            <person name="Earl A."/>
            <person name="Manson A."/>
            <person name="Schwartman J."/>
            <person name="Gilmore M."/>
            <person name="Abouelleil A."/>
            <person name="Cao P."/>
            <person name="Chapman S."/>
            <person name="Cusick C."/>
            <person name="Shea T."/>
            <person name="Young S."/>
            <person name="Neafsey D."/>
            <person name="Nusbaum C."/>
            <person name="Birren B."/>
        </authorList>
    </citation>
    <scope>NUCLEOTIDE SEQUENCE [LARGE SCALE GENOMIC DNA]</scope>
    <source>
        <strain evidence="1 3">4G2_DIV0659</strain>
    </source>
</reference>
<dbReference type="STRING" id="1834181.A5880_001599"/>